<organism evidence="1 2">
    <name type="scientific">Protopolystoma xenopodis</name>
    <dbReference type="NCBI Taxonomy" id="117903"/>
    <lineage>
        <taxon>Eukaryota</taxon>
        <taxon>Metazoa</taxon>
        <taxon>Spiralia</taxon>
        <taxon>Lophotrochozoa</taxon>
        <taxon>Platyhelminthes</taxon>
        <taxon>Monogenea</taxon>
        <taxon>Polyopisthocotylea</taxon>
        <taxon>Polystomatidea</taxon>
        <taxon>Polystomatidae</taxon>
        <taxon>Protopolystoma</taxon>
    </lineage>
</organism>
<accession>A0A3S5FCA2</accession>
<sequence>MCMVPGALGFLADTLSWHRPSPGSVGMHCSEAEARIGPSCLTKSVAIAENSAGILRNLSSVIASREDYRYVFMSWMQLCKIRHIMIIQRAWF</sequence>
<dbReference type="AlphaFoldDB" id="A0A3S5FCA2"/>
<dbReference type="Proteomes" id="UP000784294">
    <property type="component" value="Unassembled WGS sequence"/>
</dbReference>
<evidence type="ECO:0000313" key="2">
    <source>
        <dbReference type="Proteomes" id="UP000784294"/>
    </source>
</evidence>
<evidence type="ECO:0000313" key="1">
    <source>
        <dbReference type="EMBL" id="VEL11244.1"/>
    </source>
</evidence>
<dbReference type="EMBL" id="CAAALY010011252">
    <property type="protein sequence ID" value="VEL11244.1"/>
    <property type="molecule type" value="Genomic_DNA"/>
</dbReference>
<dbReference type="Gene3D" id="1.25.10.10">
    <property type="entry name" value="Leucine-rich Repeat Variant"/>
    <property type="match status" value="1"/>
</dbReference>
<keyword evidence="2" id="KW-1185">Reference proteome</keyword>
<name>A0A3S5FCA2_9PLAT</name>
<comment type="caution">
    <text evidence="1">The sequence shown here is derived from an EMBL/GenBank/DDBJ whole genome shotgun (WGS) entry which is preliminary data.</text>
</comment>
<proteinExistence type="predicted"/>
<dbReference type="OrthoDB" id="5918429at2759"/>
<dbReference type="InterPro" id="IPR011989">
    <property type="entry name" value="ARM-like"/>
</dbReference>
<reference evidence="1" key="1">
    <citation type="submission" date="2018-11" db="EMBL/GenBank/DDBJ databases">
        <authorList>
            <consortium name="Pathogen Informatics"/>
        </authorList>
    </citation>
    <scope>NUCLEOTIDE SEQUENCE</scope>
</reference>
<gene>
    <name evidence="1" type="ORF">PXEA_LOCUS4684</name>
</gene>
<protein>
    <submittedName>
        <fullName evidence="1">Uncharacterized protein</fullName>
    </submittedName>
</protein>